<dbReference type="RefSeq" id="WP_086091290.1">
    <property type="nucleotide sequence ID" value="NZ_CP021112.1"/>
</dbReference>
<feature type="domain" description="DUF1232" evidence="5">
    <location>
        <begin position="58"/>
        <end position="92"/>
    </location>
</feature>
<dbReference type="KEGG" id="psin:CAK95_08735"/>
<accession>A0A1W6ZZN3</accession>
<dbReference type="Proteomes" id="UP000194137">
    <property type="component" value="Chromosome"/>
</dbReference>
<dbReference type="STRING" id="1235591.CAK95_08735"/>
<keyword evidence="4" id="KW-0472">Membrane</keyword>
<keyword evidence="3" id="KW-1133">Transmembrane helix</keyword>
<evidence type="ECO:0000256" key="4">
    <source>
        <dbReference type="ARBA" id="ARBA00023136"/>
    </source>
</evidence>
<sequence>MDETVFETAAADAAANEQTVRKGFWPKVARVAGKLPFSEDLLAAYYCAFDRQTPMQVRVILLGALAYFVLPIDGVPDILPILGFTDDAAVLATAMKVVIDAIRPEHREAARRKLETAE</sequence>
<reference evidence="6 7" key="1">
    <citation type="submission" date="2017-05" db="EMBL/GenBank/DDBJ databases">
        <title>Full genome sequence of Pseudorhodoplanes sinuspersici.</title>
        <authorList>
            <person name="Dastgheib S.M.M."/>
            <person name="Shavandi M."/>
            <person name="Tirandaz H."/>
        </authorList>
    </citation>
    <scope>NUCLEOTIDE SEQUENCE [LARGE SCALE GENOMIC DNA]</scope>
    <source>
        <strain evidence="6 7">RIPI110</strain>
    </source>
</reference>
<keyword evidence="7" id="KW-1185">Reference proteome</keyword>
<dbReference type="OrthoDB" id="9813247at2"/>
<dbReference type="InterPro" id="IPR016983">
    <property type="entry name" value="UCP031804"/>
</dbReference>
<proteinExistence type="predicted"/>
<dbReference type="Pfam" id="PF06803">
    <property type="entry name" value="DUF1232"/>
    <property type="match status" value="1"/>
</dbReference>
<dbReference type="InterPro" id="IPR010652">
    <property type="entry name" value="DUF1232"/>
</dbReference>
<evidence type="ECO:0000313" key="6">
    <source>
        <dbReference type="EMBL" id="ARQ02839.1"/>
    </source>
</evidence>
<evidence type="ECO:0000313" key="7">
    <source>
        <dbReference type="Proteomes" id="UP000194137"/>
    </source>
</evidence>
<dbReference type="GO" id="GO:0012505">
    <property type="term" value="C:endomembrane system"/>
    <property type="evidence" value="ECO:0007669"/>
    <property type="project" value="UniProtKB-SubCell"/>
</dbReference>
<evidence type="ECO:0000256" key="1">
    <source>
        <dbReference type="ARBA" id="ARBA00004127"/>
    </source>
</evidence>
<evidence type="ECO:0000259" key="5">
    <source>
        <dbReference type="Pfam" id="PF06803"/>
    </source>
</evidence>
<gene>
    <name evidence="6" type="ORF">CAK95_08735</name>
</gene>
<protein>
    <recommendedName>
        <fullName evidence="5">DUF1232 domain-containing protein</fullName>
    </recommendedName>
</protein>
<organism evidence="6 7">
    <name type="scientific">Pseudorhodoplanes sinuspersici</name>
    <dbReference type="NCBI Taxonomy" id="1235591"/>
    <lineage>
        <taxon>Bacteria</taxon>
        <taxon>Pseudomonadati</taxon>
        <taxon>Pseudomonadota</taxon>
        <taxon>Alphaproteobacteria</taxon>
        <taxon>Hyphomicrobiales</taxon>
        <taxon>Pseudorhodoplanes</taxon>
    </lineage>
</organism>
<dbReference type="PIRSF" id="PIRSF031804">
    <property type="entry name" value="UCP031804"/>
    <property type="match status" value="1"/>
</dbReference>
<evidence type="ECO:0000256" key="3">
    <source>
        <dbReference type="ARBA" id="ARBA00022989"/>
    </source>
</evidence>
<name>A0A1W6ZZN3_9HYPH</name>
<keyword evidence="2" id="KW-0812">Transmembrane</keyword>
<evidence type="ECO:0000256" key="2">
    <source>
        <dbReference type="ARBA" id="ARBA00022692"/>
    </source>
</evidence>
<comment type="subcellular location">
    <subcellularLocation>
        <location evidence="1">Endomembrane system</location>
        <topology evidence="1">Multi-pass membrane protein</topology>
    </subcellularLocation>
</comment>
<dbReference type="AlphaFoldDB" id="A0A1W6ZZN3"/>
<dbReference type="EMBL" id="CP021112">
    <property type="protein sequence ID" value="ARQ02839.1"/>
    <property type="molecule type" value="Genomic_DNA"/>
</dbReference>